<dbReference type="InterPro" id="IPR001128">
    <property type="entry name" value="Cyt_P450"/>
</dbReference>
<dbReference type="GO" id="GO:0008395">
    <property type="term" value="F:steroid hydroxylase activity"/>
    <property type="evidence" value="ECO:0007669"/>
    <property type="project" value="TreeGrafter"/>
</dbReference>
<evidence type="ECO:0000313" key="6">
    <source>
        <dbReference type="EMBL" id="KAF6033263.1"/>
    </source>
</evidence>
<evidence type="ECO:0000256" key="5">
    <source>
        <dbReference type="ARBA" id="ARBA00023004"/>
    </source>
</evidence>
<dbReference type="Proteomes" id="UP000593567">
    <property type="component" value="Unassembled WGS sequence"/>
</dbReference>
<dbReference type="EMBL" id="VXIV02001409">
    <property type="protein sequence ID" value="KAF6033263.1"/>
    <property type="molecule type" value="Genomic_DNA"/>
</dbReference>
<keyword evidence="3" id="KW-0479">Metal-binding</keyword>
<evidence type="ECO:0000256" key="2">
    <source>
        <dbReference type="ARBA" id="ARBA00022617"/>
    </source>
</evidence>
<reference evidence="6" key="1">
    <citation type="submission" date="2020-06" db="EMBL/GenBank/DDBJ databases">
        <title>Draft genome of Bugula neritina, a colonial animal packing powerful symbionts and potential medicines.</title>
        <authorList>
            <person name="Rayko M."/>
        </authorList>
    </citation>
    <scope>NUCLEOTIDE SEQUENCE [LARGE SCALE GENOMIC DNA]</scope>
    <source>
        <strain evidence="6">Kwan_BN1</strain>
    </source>
</reference>
<accession>A0A7J7K508</accession>
<keyword evidence="7" id="KW-1185">Reference proteome</keyword>
<dbReference type="Pfam" id="PF00067">
    <property type="entry name" value="p450"/>
    <property type="match status" value="1"/>
</dbReference>
<dbReference type="InterPro" id="IPR036396">
    <property type="entry name" value="Cyt_P450_sf"/>
</dbReference>
<dbReference type="AlphaFoldDB" id="A0A7J7K508"/>
<sequence>MTFAGQESMSYFENLVNRVLDLKREDVQKRNDFLSMCIDNMVDIKDVHKDSINISDGKTWTTEGLTKEEVIGNAVIFLIAGFDSTGATLQNLFYLLAWYPEIQEKANSSDWLNDCSCIHSHLKYQMKMVIVIMKSFRSFLLRTKMNLTSMHFYHLVLGTELVLGKDLLC</sequence>
<comment type="caution">
    <text evidence="6">The sequence shown here is derived from an EMBL/GenBank/DDBJ whole genome shotgun (WGS) entry which is preliminary data.</text>
</comment>
<evidence type="ECO:0000256" key="4">
    <source>
        <dbReference type="ARBA" id="ARBA00023002"/>
    </source>
</evidence>
<dbReference type="SUPFAM" id="SSF48264">
    <property type="entry name" value="Cytochrome P450"/>
    <property type="match status" value="1"/>
</dbReference>
<gene>
    <name evidence="6" type="ORF">EB796_008427</name>
</gene>
<dbReference type="InterPro" id="IPR050705">
    <property type="entry name" value="Cytochrome_P450_3A"/>
</dbReference>
<dbReference type="PANTHER" id="PTHR24302:SF15">
    <property type="entry name" value="FATTY-ACID PEROXYGENASE"/>
    <property type="match status" value="1"/>
</dbReference>
<keyword evidence="5" id="KW-0408">Iron</keyword>
<keyword evidence="4" id="KW-0560">Oxidoreductase</keyword>
<dbReference type="GO" id="GO:0020037">
    <property type="term" value="F:heme binding"/>
    <property type="evidence" value="ECO:0007669"/>
    <property type="project" value="InterPro"/>
</dbReference>
<evidence type="ECO:0000256" key="3">
    <source>
        <dbReference type="ARBA" id="ARBA00022723"/>
    </source>
</evidence>
<evidence type="ECO:0000313" key="7">
    <source>
        <dbReference type="Proteomes" id="UP000593567"/>
    </source>
</evidence>
<dbReference type="GO" id="GO:0005506">
    <property type="term" value="F:iron ion binding"/>
    <property type="evidence" value="ECO:0007669"/>
    <property type="project" value="InterPro"/>
</dbReference>
<evidence type="ECO:0008006" key="8">
    <source>
        <dbReference type="Google" id="ProtNLM"/>
    </source>
</evidence>
<dbReference type="GO" id="GO:0016705">
    <property type="term" value="F:oxidoreductase activity, acting on paired donors, with incorporation or reduction of molecular oxygen"/>
    <property type="evidence" value="ECO:0007669"/>
    <property type="project" value="InterPro"/>
</dbReference>
<dbReference type="OrthoDB" id="1470350at2759"/>
<protein>
    <recommendedName>
        <fullName evidence="8">CYP3A4</fullName>
    </recommendedName>
</protein>
<organism evidence="6 7">
    <name type="scientific">Bugula neritina</name>
    <name type="common">Brown bryozoan</name>
    <name type="synonym">Sertularia neritina</name>
    <dbReference type="NCBI Taxonomy" id="10212"/>
    <lineage>
        <taxon>Eukaryota</taxon>
        <taxon>Metazoa</taxon>
        <taxon>Spiralia</taxon>
        <taxon>Lophotrochozoa</taxon>
        <taxon>Bryozoa</taxon>
        <taxon>Gymnolaemata</taxon>
        <taxon>Cheilostomatida</taxon>
        <taxon>Flustrina</taxon>
        <taxon>Buguloidea</taxon>
        <taxon>Bugulidae</taxon>
        <taxon>Bugula</taxon>
    </lineage>
</organism>
<name>A0A7J7K508_BUGNE</name>
<keyword evidence="2" id="KW-0349">Heme</keyword>
<comment type="similarity">
    <text evidence="1">Belongs to the cytochrome P450 family.</text>
</comment>
<dbReference type="PANTHER" id="PTHR24302">
    <property type="entry name" value="CYTOCHROME P450 FAMILY 3"/>
    <property type="match status" value="1"/>
</dbReference>
<evidence type="ECO:0000256" key="1">
    <source>
        <dbReference type="ARBA" id="ARBA00010617"/>
    </source>
</evidence>
<proteinExistence type="inferred from homology"/>
<dbReference type="Gene3D" id="1.10.630.10">
    <property type="entry name" value="Cytochrome P450"/>
    <property type="match status" value="1"/>
</dbReference>